<evidence type="ECO:0000313" key="4">
    <source>
        <dbReference type="EMBL" id="NOV53725.1"/>
    </source>
</evidence>
<evidence type="ECO:0000256" key="1">
    <source>
        <dbReference type="ARBA" id="ARBA00007357"/>
    </source>
</evidence>
<proteinExistence type="inferred from homology"/>
<dbReference type="SUPFAM" id="SSF55486">
    <property type="entry name" value="Metalloproteases ('zincins'), catalytic domain"/>
    <property type="match status" value="1"/>
</dbReference>
<dbReference type="InterPro" id="IPR000718">
    <property type="entry name" value="Peptidase_M13"/>
</dbReference>
<dbReference type="Pfam" id="PF05649">
    <property type="entry name" value="Peptidase_M13_N"/>
    <property type="match status" value="1"/>
</dbReference>
<feature type="signal peptide" evidence="2">
    <location>
        <begin position="1"/>
        <end position="17"/>
    </location>
</feature>
<evidence type="ECO:0000256" key="2">
    <source>
        <dbReference type="SAM" id="SignalP"/>
    </source>
</evidence>
<comment type="similarity">
    <text evidence="1">Belongs to the peptidase M13 family.</text>
</comment>
<dbReference type="GO" id="GO:0016485">
    <property type="term" value="P:protein processing"/>
    <property type="evidence" value="ECO:0007669"/>
    <property type="project" value="TreeGrafter"/>
</dbReference>
<dbReference type="AlphaFoldDB" id="A0A6M2E5G5"/>
<dbReference type="PANTHER" id="PTHR11733">
    <property type="entry name" value="ZINC METALLOPROTEASE FAMILY M13 NEPRILYSIN-RELATED"/>
    <property type="match status" value="1"/>
</dbReference>
<dbReference type="EMBL" id="GIDH01001782">
    <property type="protein sequence ID" value="NOV53725.1"/>
    <property type="molecule type" value="Transcribed_RNA"/>
</dbReference>
<dbReference type="InterPro" id="IPR042089">
    <property type="entry name" value="Peptidase_M13_dom_2"/>
</dbReference>
<keyword evidence="2" id="KW-0732">Signal</keyword>
<dbReference type="Gene3D" id="1.10.1380.10">
    <property type="entry name" value="Neutral endopeptidase , domain2"/>
    <property type="match status" value="1"/>
</dbReference>
<organism evidence="4">
    <name type="scientific">Amblyomma tuberculatum</name>
    <dbReference type="NCBI Taxonomy" id="48802"/>
    <lineage>
        <taxon>Eukaryota</taxon>
        <taxon>Metazoa</taxon>
        <taxon>Ecdysozoa</taxon>
        <taxon>Arthropoda</taxon>
        <taxon>Chelicerata</taxon>
        <taxon>Arachnida</taxon>
        <taxon>Acari</taxon>
        <taxon>Parasitiformes</taxon>
        <taxon>Ixodida</taxon>
        <taxon>Ixodoidea</taxon>
        <taxon>Ixodidae</taxon>
        <taxon>Amblyomminae</taxon>
        <taxon>Amblyomma</taxon>
    </lineage>
</organism>
<accession>A0A6M2E5G5</accession>
<dbReference type="GO" id="GO:0005886">
    <property type="term" value="C:plasma membrane"/>
    <property type="evidence" value="ECO:0007669"/>
    <property type="project" value="TreeGrafter"/>
</dbReference>
<dbReference type="GO" id="GO:0004222">
    <property type="term" value="F:metalloendopeptidase activity"/>
    <property type="evidence" value="ECO:0007669"/>
    <property type="project" value="InterPro"/>
</dbReference>
<evidence type="ECO:0000259" key="3">
    <source>
        <dbReference type="Pfam" id="PF05649"/>
    </source>
</evidence>
<name>A0A6M2E5G5_9ACAR</name>
<sequence>MMAFIYIGLLLLPSLLCSELYSDGQEEGGYYVCTSDVCIERAQLINESLNTSVDPCEDFYTFACGGWLDKYGKGREFYGIPEKMQEDIDNTTCYALKGMNTSTKNQDATEKAAALFQLCIGHEEMQNISADLSEVLIAVEAPEWPLLNNSDTSDKMAKNISEMLLTVGISAICTVCVEETLSLSDWSPVINLNQLALPTMDVNELENYTKVLQKAVKLRRPHINKTEMSIIINTTVNFDVKLRNISSTCLNEDDDSGYFIDTTIGSIEQNFTNIPFLRLLNKEFQKVSINLTEEERVILSTLCYFEGLDALLEQTDPSRIHCENVGTIGRRGSYVEGVGQIQNKGVAAGRMPHPAQTFHATSHPVCLRKNES</sequence>
<protein>
    <submittedName>
        <fullName evidence="4">Putative peptidase family m13</fullName>
    </submittedName>
</protein>
<dbReference type="Gene3D" id="3.40.390.10">
    <property type="entry name" value="Collagenase (Catalytic Domain)"/>
    <property type="match status" value="1"/>
</dbReference>
<dbReference type="PROSITE" id="PS51885">
    <property type="entry name" value="NEPRILYSIN"/>
    <property type="match status" value="1"/>
</dbReference>
<dbReference type="InterPro" id="IPR024079">
    <property type="entry name" value="MetalloPept_cat_dom_sf"/>
</dbReference>
<reference evidence="4" key="1">
    <citation type="submission" date="2019-12" db="EMBL/GenBank/DDBJ databases">
        <title>The sialotranscriptome of the gopher-tortoise tick, Amblyomma tuberculatum.</title>
        <authorList>
            <person name="Karim S."/>
            <person name="Andersen J."/>
            <person name="Kumar D."/>
            <person name="Adamson S."/>
            <person name="Ennen J."/>
            <person name="Qualis C.P."/>
            <person name="Ribeiro J.M.C."/>
        </authorList>
    </citation>
    <scope>NUCLEOTIDE SEQUENCE</scope>
    <source>
        <strain evidence="4">Removed</strain>
        <tissue evidence="4">Salivary glands</tissue>
    </source>
</reference>
<dbReference type="PANTHER" id="PTHR11733:SF133">
    <property type="entry name" value="PHOSPHATE-REGULATING NEUTRAL ENDOPEPTIDASE PHEX"/>
    <property type="match status" value="1"/>
</dbReference>
<dbReference type="InterPro" id="IPR008753">
    <property type="entry name" value="Peptidase_M13_N"/>
</dbReference>
<feature type="domain" description="Peptidase M13 N-terminal" evidence="3">
    <location>
        <begin position="55"/>
        <end position="318"/>
    </location>
</feature>
<feature type="chain" id="PRO_5026970831" evidence="2">
    <location>
        <begin position="18"/>
        <end position="372"/>
    </location>
</feature>